<sequence length="290" mass="30957">MSILNRLESGTRDARAESSPGGQGGLRTRSAMLLDGAPVVCATGADVLARISLRIAQGGARPLAVCSVNVDHLHHFGHGRRALGRDVEWLAVADGAPVAGRGAMLARHPWPRVTGADLLPAVIAAAAENRWRIGFVGGTPAMHARLAPVLAEQYPGLDVAGYWAPERSELDDPAASRRLGAEIRAAAPTVLVVGLGKPRQEQWIDEVGPVTGAQVLLPFGAAADFLAGTVSRAPEAWQRVGAEWLYRLLQEPRRLGRRYLVQGPRAALRLRRARIGQVTWPEAARPGELP</sequence>
<reference evidence="4 5" key="2">
    <citation type="submission" date="2019-08" db="EMBL/GenBank/DDBJ databases">
        <title>Tsukamurella conjunctivitidis sp. nov., Tsukamurella assacharolytica sp. nov. and Tsukamurella sputae sp. nov. isolated from patients with conjunctivitis, bacteraemia (lymphoma) and respiratory infection (sputum) in Hong Kong.</title>
        <authorList>
            <person name="Fok K.M.N."/>
            <person name="Fong J.Y.H."/>
        </authorList>
    </citation>
    <scope>NUCLEOTIDE SEQUENCE [LARGE SCALE GENOMIC DNA]</scope>
    <source>
        <strain evidence="4 5">HKU70</strain>
    </source>
</reference>
<dbReference type="PANTHER" id="PTHR34136">
    <property type="match status" value="1"/>
</dbReference>
<dbReference type="GO" id="GO:0016758">
    <property type="term" value="F:hexosyltransferase activity"/>
    <property type="evidence" value="ECO:0007669"/>
    <property type="project" value="TreeGrafter"/>
</dbReference>
<keyword evidence="1" id="KW-0328">Glycosyltransferase</keyword>
<dbReference type="Pfam" id="PF03808">
    <property type="entry name" value="Glyco_tran_WecG"/>
    <property type="match status" value="1"/>
</dbReference>
<evidence type="ECO:0000256" key="2">
    <source>
        <dbReference type="ARBA" id="ARBA00022679"/>
    </source>
</evidence>
<reference evidence="4 5" key="1">
    <citation type="submission" date="2019-06" db="EMBL/GenBank/DDBJ databases">
        <authorList>
            <person name="Teng J.L.L."/>
            <person name="Lee H.H."/>
            <person name="Lau S.K.P."/>
            <person name="Woo P.C.Y."/>
        </authorList>
    </citation>
    <scope>NUCLEOTIDE SEQUENCE [LARGE SCALE GENOMIC DNA]</scope>
    <source>
        <strain evidence="4 5">HKU70</strain>
    </source>
</reference>
<keyword evidence="5" id="KW-1185">Reference proteome</keyword>
<protein>
    <submittedName>
        <fullName evidence="4">WecB/TagA/CpsF family glycosyltransferase</fullName>
    </submittedName>
</protein>
<evidence type="ECO:0000256" key="1">
    <source>
        <dbReference type="ARBA" id="ARBA00022676"/>
    </source>
</evidence>
<comment type="caution">
    <text evidence="4">The sequence shown here is derived from an EMBL/GenBank/DDBJ whole genome shotgun (WGS) entry which is preliminary data.</text>
</comment>
<dbReference type="Proteomes" id="UP000319792">
    <property type="component" value="Unassembled WGS sequence"/>
</dbReference>
<organism evidence="4 5">
    <name type="scientific">Tsukamurella sputi</name>
    <dbReference type="NCBI Taxonomy" id="2591848"/>
    <lineage>
        <taxon>Bacteria</taxon>
        <taxon>Bacillati</taxon>
        <taxon>Actinomycetota</taxon>
        <taxon>Actinomycetes</taxon>
        <taxon>Mycobacteriales</taxon>
        <taxon>Tsukamurellaceae</taxon>
        <taxon>Tsukamurella</taxon>
    </lineage>
</organism>
<name>A0A5C5RJL8_9ACTN</name>
<dbReference type="RefSeq" id="WP_146436403.1">
    <property type="nucleotide sequence ID" value="NZ_VIGV01000006.1"/>
</dbReference>
<dbReference type="PANTHER" id="PTHR34136:SF1">
    <property type="entry name" value="UDP-N-ACETYL-D-MANNOSAMINURONIC ACID TRANSFERASE"/>
    <property type="match status" value="1"/>
</dbReference>
<dbReference type="NCBIfam" id="TIGR00696">
    <property type="entry name" value="wecG_tagA_cpsF"/>
    <property type="match status" value="1"/>
</dbReference>
<dbReference type="AlphaFoldDB" id="A0A5C5RJL8"/>
<proteinExistence type="predicted"/>
<dbReference type="OrthoDB" id="9771846at2"/>
<evidence type="ECO:0000313" key="5">
    <source>
        <dbReference type="Proteomes" id="UP000319792"/>
    </source>
</evidence>
<dbReference type="EMBL" id="VIGV01000006">
    <property type="protein sequence ID" value="TWS22812.1"/>
    <property type="molecule type" value="Genomic_DNA"/>
</dbReference>
<dbReference type="InterPro" id="IPR004629">
    <property type="entry name" value="WecG_TagA_CpsF"/>
</dbReference>
<keyword evidence="2 4" id="KW-0808">Transferase</keyword>
<evidence type="ECO:0000313" key="4">
    <source>
        <dbReference type="EMBL" id="TWS22812.1"/>
    </source>
</evidence>
<evidence type="ECO:0000256" key="3">
    <source>
        <dbReference type="SAM" id="MobiDB-lite"/>
    </source>
</evidence>
<accession>A0A5C5RJL8</accession>
<gene>
    <name evidence="4" type="ORF">FK268_17550</name>
</gene>
<dbReference type="CDD" id="cd06533">
    <property type="entry name" value="Glyco_transf_WecG_TagA"/>
    <property type="match status" value="1"/>
</dbReference>
<feature type="region of interest" description="Disordered" evidence="3">
    <location>
        <begin position="1"/>
        <end position="27"/>
    </location>
</feature>